<evidence type="ECO:0008006" key="3">
    <source>
        <dbReference type="Google" id="ProtNLM"/>
    </source>
</evidence>
<organism evidence="1 2">
    <name type="scientific">Brassica rapa subsp. trilocularis</name>
    <dbReference type="NCBI Taxonomy" id="1813537"/>
    <lineage>
        <taxon>Eukaryota</taxon>
        <taxon>Viridiplantae</taxon>
        <taxon>Streptophyta</taxon>
        <taxon>Embryophyta</taxon>
        <taxon>Tracheophyta</taxon>
        <taxon>Spermatophyta</taxon>
        <taxon>Magnoliopsida</taxon>
        <taxon>eudicotyledons</taxon>
        <taxon>Gunneridae</taxon>
        <taxon>Pentapetalae</taxon>
        <taxon>rosids</taxon>
        <taxon>malvids</taxon>
        <taxon>Brassicales</taxon>
        <taxon>Brassicaceae</taxon>
        <taxon>Brassiceae</taxon>
        <taxon>Brassica</taxon>
    </lineage>
</organism>
<dbReference type="Proteomes" id="UP000823674">
    <property type="component" value="Chromosome A02"/>
</dbReference>
<evidence type="ECO:0000313" key="2">
    <source>
        <dbReference type="Proteomes" id="UP000823674"/>
    </source>
</evidence>
<comment type="caution">
    <text evidence="1">The sequence shown here is derived from an EMBL/GenBank/DDBJ whole genome shotgun (WGS) entry which is preliminary data.</text>
</comment>
<name>A0ABQ7NMN6_BRACM</name>
<dbReference type="EMBL" id="JADBGQ010000002">
    <property type="protein sequence ID" value="KAG5412126.1"/>
    <property type="molecule type" value="Genomic_DNA"/>
</dbReference>
<keyword evidence="2" id="KW-1185">Reference proteome</keyword>
<reference evidence="1 2" key="1">
    <citation type="submission" date="2021-03" db="EMBL/GenBank/DDBJ databases">
        <authorList>
            <person name="King G.J."/>
            <person name="Bancroft I."/>
            <person name="Baten A."/>
            <person name="Bloomfield J."/>
            <person name="Borpatragohain P."/>
            <person name="He Z."/>
            <person name="Irish N."/>
            <person name="Irwin J."/>
            <person name="Liu K."/>
            <person name="Mauleon R.P."/>
            <person name="Moore J."/>
            <person name="Morris R."/>
            <person name="Ostergaard L."/>
            <person name="Wang B."/>
            <person name="Wells R."/>
        </authorList>
    </citation>
    <scope>NUCLEOTIDE SEQUENCE [LARGE SCALE GENOMIC DNA]</scope>
    <source>
        <strain evidence="1">R-o-18</strain>
        <tissue evidence="1">Leaf</tissue>
    </source>
</reference>
<protein>
    <recommendedName>
        <fullName evidence="3">G-patch domain-containing protein</fullName>
    </recommendedName>
</protein>
<sequence>MATVEAILNLLFHSSTKVTTEPYLHHLFLDLPPSTIYTDVLRSFTTKLDTHEPPPHESSNNKEMRTAFSLPAGRTAKSYIASGAGLGRGLGTAGYGGLTRKDPPEIETAAGRATAGRVVPIAIPRGRVREKTKRDSLLCKGLFFFL</sequence>
<accession>A0ABQ7NMN6</accession>
<evidence type="ECO:0000313" key="1">
    <source>
        <dbReference type="EMBL" id="KAG5412126.1"/>
    </source>
</evidence>
<proteinExistence type="predicted"/>
<gene>
    <name evidence="1" type="primary">A02g512450.1_BraROA</name>
    <name evidence="1" type="ORF">IGI04_008445</name>
</gene>